<evidence type="ECO:0008006" key="4">
    <source>
        <dbReference type="Google" id="ProtNLM"/>
    </source>
</evidence>
<feature type="transmembrane region" description="Helical" evidence="1">
    <location>
        <begin position="32"/>
        <end position="51"/>
    </location>
</feature>
<organism evidence="2 3">
    <name type="scientific">Motilimonas pumila</name>
    <dbReference type="NCBI Taxonomy" id="2303987"/>
    <lineage>
        <taxon>Bacteria</taxon>
        <taxon>Pseudomonadati</taxon>
        <taxon>Pseudomonadota</taxon>
        <taxon>Gammaproteobacteria</taxon>
        <taxon>Alteromonadales</taxon>
        <taxon>Alteromonadales genera incertae sedis</taxon>
        <taxon>Motilimonas</taxon>
    </lineage>
</organism>
<dbReference type="AlphaFoldDB" id="A0A418YFH6"/>
<evidence type="ECO:0000313" key="3">
    <source>
        <dbReference type="Proteomes" id="UP000283255"/>
    </source>
</evidence>
<keyword evidence="1" id="KW-1133">Transmembrane helix</keyword>
<evidence type="ECO:0000313" key="2">
    <source>
        <dbReference type="EMBL" id="RJG48098.1"/>
    </source>
</evidence>
<protein>
    <recommendedName>
        <fullName evidence="4">Phosphatase PAP2 family protein</fullName>
    </recommendedName>
</protein>
<feature type="transmembrane region" description="Helical" evidence="1">
    <location>
        <begin position="121"/>
        <end position="139"/>
    </location>
</feature>
<dbReference type="EMBL" id="QZCH01000009">
    <property type="protein sequence ID" value="RJG48098.1"/>
    <property type="molecule type" value="Genomic_DNA"/>
</dbReference>
<feature type="transmembrane region" description="Helical" evidence="1">
    <location>
        <begin position="97"/>
        <end position="115"/>
    </location>
</feature>
<reference evidence="2 3" key="2">
    <citation type="submission" date="2019-01" db="EMBL/GenBank/DDBJ databases">
        <title>Motilimonas pumilus sp. nov., isolated from the gut of sea cucumber (Apostichopus japonicus).</title>
        <authorList>
            <person name="Wang F.-Q."/>
            <person name="Ren L.-H."/>
            <person name="Lin Y.-W."/>
            <person name="Sun G.-H."/>
            <person name="Du Z.-J."/>
            <person name="Zhao J.-X."/>
            <person name="Liu X.-J."/>
            <person name="Liu L.-J."/>
        </authorList>
    </citation>
    <scope>NUCLEOTIDE SEQUENCE [LARGE SCALE GENOMIC DNA]</scope>
    <source>
        <strain evidence="2 3">PLHSC7-2</strain>
    </source>
</reference>
<evidence type="ECO:0000256" key="1">
    <source>
        <dbReference type="SAM" id="Phobius"/>
    </source>
</evidence>
<keyword evidence="1" id="KW-0472">Membrane</keyword>
<proteinExistence type="predicted"/>
<reference evidence="2 3" key="1">
    <citation type="submission" date="2018-09" db="EMBL/GenBank/DDBJ databases">
        <authorList>
            <person name="Wang F."/>
        </authorList>
    </citation>
    <scope>NUCLEOTIDE SEQUENCE [LARGE SCALE GENOMIC DNA]</scope>
    <source>
        <strain evidence="2 3">PLHSC7-2</strain>
    </source>
</reference>
<feature type="transmembrane region" description="Helical" evidence="1">
    <location>
        <begin position="6"/>
        <end position="25"/>
    </location>
</feature>
<comment type="caution">
    <text evidence="2">The sequence shown here is derived from an EMBL/GenBank/DDBJ whole genome shotgun (WGS) entry which is preliminary data.</text>
</comment>
<sequence>MEQIGAVLADVYTPLLIAGCITLLIKQYRQSASWRCTLLSVLACAGAYVFMLLDEALSIWPSFGADYSTHTAIAVALVCIIVCMLPAWPLPRRLHTAWRWLTVGSLVAYMVLMKLMHYHTFLDMVTTVLVMLPWLLLTWRRGLVQSKA</sequence>
<name>A0A418YFH6_9GAMM</name>
<gene>
    <name evidence="2" type="ORF">D1Z90_08455</name>
</gene>
<feature type="transmembrane region" description="Helical" evidence="1">
    <location>
        <begin position="71"/>
        <end position="90"/>
    </location>
</feature>
<accession>A0A418YFH6</accession>
<dbReference type="Proteomes" id="UP000283255">
    <property type="component" value="Unassembled WGS sequence"/>
</dbReference>
<keyword evidence="1" id="KW-0812">Transmembrane</keyword>
<keyword evidence="3" id="KW-1185">Reference proteome</keyword>